<dbReference type="InterPro" id="IPR027417">
    <property type="entry name" value="P-loop_NTPase"/>
</dbReference>
<organism evidence="8 9">
    <name type="scientific">Taxus chinensis</name>
    <name type="common">Chinese yew</name>
    <name type="synonym">Taxus wallichiana var. chinensis</name>
    <dbReference type="NCBI Taxonomy" id="29808"/>
    <lineage>
        <taxon>Eukaryota</taxon>
        <taxon>Viridiplantae</taxon>
        <taxon>Streptophyta</taxon>
        <taxon>Embryophyta</taxon>
        <taxon>Tracheophyta</taxon>
        <taxon>Spermatophyta</taxon>
        <taxon>Pinopsida</taxon>
        <taxon>Pinidae</taxon>
        <taxon>Conifers II</taxon>
        <taxon>Cupressales</taxon>
        <taxon>Taxaceae</taxon>
        <taxon>Taxus</taxon>
    </lineage>
</organism>
<evidence type="ECO:0000259" key="7">
    <source>
        <dbReference type="Pfam" id="PF02463"/>
    </source>
</evidence>
<evidence type="ECO:0000313" key="8">
    <source>
        <dbReference type="EMBL" id="KAH9288971.1"/>
    </source>
</evidence>
<feature type="domain" description="RecF/RecN/SMC N-terminal" evidence="7">
    <location>
        <begin position="244"/>
        <end position="478"/>
    </location>
</feature>
<protein>
    <recommendedName>
        <fullName evidence="7">RecF/RecN/SMC N-terminal domain-containing protein</fullName>
    </recommendedName>
</protein>
<dbReference type="Proteomes" id="UP000824469">
    <property type="component" value="Unassembled WGS sequence"/>
</dbReference>
<proteinExistence type="predicted"/>
<keyword evidence="2" id="KW-0132">Cell division</keyword>
<keyword evidence="3" id="KW-0498">Mitosis</keyword>
<evidence type="ECO:0000256" key="1">
    <source>
        <dbReference type="ARBA" id="ARBA00004123"/>
    </source>
</evidence>
<feature type="coiled-coil region" evidence="6">
    <location>
        <begin position="285"/>
        <end position="312"/>
    </location>
</feature>
<dbReference type="GO" id="GO:0008278">
    <property type="term" value="C:cohesin complex"/>
    <property type="evidence" value="ECO:0007669"/>
    <property type="project" value="TreeGrafter"/>
</dbReference>
<dbReference type="Pfam" id="PF02463">
    <property type="entry name" value="SMC_N"/>
    <property type="match status" value="1"/>
</dbReference>
<dbReference type="SUPFAM" id="SSF52540">
    <property type="entry name" value="P-loop containing nucleoside triphosphate hydrolases"/>
    <property type="match status" value="1"/>
</dbReference>
<dbReference type="PANTHER" id="PTHR18937">
    <property type="entry name" value="STRUCTURAL MAINTENANCE OF CHROMOSOMES SMC FAMILY MEMBER"/>
    <property type="match status" value="1"/>
</dbReference>
<dbReference type="GO" id="GO:0051301">
    <property type="term" value="P:cell division"/>
    <property type="evidence" value="ECO:0007669"/>
    <property type="project" value="UniProtKB-KW"/>
</dbReference>
<evidence type="ECO:0000256" key="2">
    <source>
        <dbReference type="ARBA" id="ARBA00022618"/>
    </source>
</evidence>
<comment type="caution">
    <text evidence="8">The sequence shown here is derived from an EMBL/GenBank/DDBJ whole genome shotgun (WGS) entry which is preliminary data.</text>
</comment>
<dbReference type="GO" id="GO:0003677">
    <property type="term" value="F:DNA binding"/>
    <property type="evidence" value="ECO:0007669"/>
    <property type="project" value="TreeGrafter"/>
</dbReference>
<accession>A0AA38F4I7</accession>
<dbReference type="GO" id="GO:0005634">
    <property type="term" value="C:nucleus"/>
    <property type="evidence" value="ECO:0007669"/>
    <property type="project" value="UniProtKB-SubCell"/>
</dbReference>
<dbReference type="OMA" id="QRAYEND"/>
<gene>
    <name evidence="8" type="ORF">KI387_033088</name>
</gene>
<keyword evidence="6" id="KW-0175">Coiled coil</keyword>
<name>A0AA38F4I7_TAXCH</name>
<evidence type="ECO:0000256" key="5">
    <source>
        <dbReference type="ARBA" id="ARBA00023306"/>
    </source>
</evidence>
<reference evidence="8 9" key="1">
    <citation type="journal article" date="2021" name="Nat. Plants">
        <title>The Taxus genome provides insights into paclitaxel biosynthesis.</title>
        <authorList>
            <person name="Xiong X."/>
            <person name="Gou J."/>
            <person name="Liao Q."/>
            <person name="Li Y."/>
            <person name="Zhou Q."/>
            <person name="Bi G."/>
            <person name="Li C."/>
            <person name="Du R."/>
            <person name="Wang X."/>
            <person name="Sun T."/>
            <person name="Guo L."/>
            <person name="Liang H."/>
            <person name="Lu P."/>
            <person name="Wu Y."/>
            <person name="Zhang Z."/>
            <person name="Ro D.K."/>
            <person name="Shang Y."/>
            <person name="Huang S."/>
            <person name="Yan J."/>
        </authorList>
    </citation>
    <scope>NUCLEOTIDE SEQUENCE [LARGE SCALE GENOMIC DNA]</scope>
    <source>
        <strain evidence="8">Ta-2019</strain>
    </source>
</reference>
<feature type="non-terminal residue" evidence="8">
    <location>
        <position position="1"/>
    </location>
</feature>
<dbReference type="PANTHER" id="PTHR18937:SF12">
    <property type="entry name" value="STRUCTURAL MAINTENANCE OF CHROMOSOMES PROTEIN"/>
    <property type="match status" value="1"/>
</dbReference>
<dbReference type="InterPro" id="IPR003395">
    <property type="entry name" value="RecF/RecN/SMC_N"/>
</dbReference>
<evidence type="ECO:0000256" key="4">
    <source>
        <dbReference type="ARBA" id="ARBA00023242"/>
    </source>
</evidence>
<dbReference type="AlphaFoldDB" id="A0AA38F4I7"/>
<evidence type="ECO:0000313" key="9">
    <source>
        <dbReference type="Proteomes" id="UP000824469"/>
    </source>
</evidence>
<dbReference type="Gene3D" id="3.40.50.300">
    <property type="entry name" value="P-loop containing nucleotide triphosphate hydrolases"/>
    <property type="match status" value="1"/>
</dbReference>
<feature type="coiled-coil region" evidence="6">
    <location>
        <begin position="113"/>
        <end position="217"/>
    </location>
</feature>
<dbReference type="EMBL" id="JAHRHJ020003813">
    <property type="protein sequence ID" value="KAH9288971.1"/>
    <property type="molecule type" value="Genomic_DNA"/>
</dbReference>
<keyword evidence="5" id="KW-0131">Cell cycle</keyword>
<sequence>KTIEDKIIKLQKERANIRVETNRLKPELEKLKELISSRSKNILKIENRINEIVDRIYKDFSESVGVANIREYEENQLRAAQEISERQLKLSSQMAKLKYQLEYEQRRDTEAPIQKLTSSLSSLHEELKRVQNQEAAAKSAMEESGKQLDEMRKEADELKSKADECENVIQELKKKSNNVTANIGKLKRQITAKETQIEQLRSRKQETLENCELEQIKLPTVSDPMEIDSSGPNYPVTNFDYSKLSRSHHQDLRSADREKLEAEFKSKMDSISSEIERTAPNLKALDQYEVLREKEREVIEEFEAARKEEKEITDKFNSVKQKRYERFMDAFSHISTNIDKIYKQLTQSNTHPFGGTAYLSLENEDDPFLHGIKYTAMPPTKRFREMEQLSGGEKTVAALALLFAIHSFRPSPFFVLDEVDAALDNLNVAKVAAFIKSKSHDENKDNDKNGVGFQSVVISLKDTFYDKADALVGVYRDSERRYKLFYQHDAAKLS</sequence>
<keyword evidence="9" id="KW-1185">Reference proteome</keyword>
<evidence type="ECO:0000256" key="6">
    <source>
        <dbReference type="SAM" id="Coils"/>
    </source>
</evidence>
<keyword evidence="4" id="KW-0539">Nucleus</keyword>
<dbReference type="GO" id="GO:0007062">
    <property type="term" value="P:sister chromatid cohesion"/>
    <property type="evidence" value="ECO:0007669"/>
    <property type="project" value="TreeGrafter"/>
</dbReference>
<evidence type="ECO:0000256" key="3">
    <source>
        <dbReference type="ARBA" id="ARBA00022776"/>
    </source>
</evidence>
<comment type="subcellular location">
    <subcellularLocation>
        <location evidence="1">Nucleus</location>
    </subcellularLocation>
</comment>